<reference evidence="2" key="1">
    <citation type="submission" date="2020-06" db="EMBL/GenBank/DDBJ databases">
        <title>Draft genome sequences of strains closely related to Aspergillus parafelis and Aspergillus hiratsukae.</title>
        <authorList>
            <person name="Dos Santos R.A.C."/>
            <person name="Rivero-Menendez O."/>
            <person name="Steenwyk J.L."/>
            <person name="Mead M.E."/>
            <person name="Goldman G.H."/>
            <person name="Alastruey-Izquierdo A."/>
            <person name="Rokas A."/>
        </authorList>
    </citation>
    <scope>NUCLEOTIDE SEQUENCE</scope>
    <source>
        <strain evidence="2">CNM-CM7691</strain>
    </source>
</reference>
<dbReference type="SUPFAM" id="SSF52833">
    <property type="entry name" value="Thioredoxin-like"/>
    <property type="match status" value="1"/>
</dbReference>
<dbReference type="Gene3D" id="3.40.30.10">
    <property type="entry name" value="Glutaredoxin"/>
    <property type="match status" value="1"/>
</dbReference>
<feature type="domain" description="GST C-terminal" evidence="1">
    <location>
        <begin position="91"/>
        <end position="250"/>
    </location>
</feature>
<dbReference type="GO" id="GO:0005737">
    <property type="term" value="C:cytoplasm"/>
    <property type="evidence" value="ECO:0007669"/>
    <property type="project" value="TreeGrafter"/>
</dbReference>
<dbReference type="InterPro" id="IPR010987">
    <property type="entry name" value="Glutathione-S-Trfase_C-like"/>
</dbReference>
<dbReference type="Pfam" id="PF13410">
    <property type="entry name" value="GST_C_2"/>
    <property type="match status" value="1"/>
</dbReference>
<dbReference type="EMBL" id="JACBAG010001826">
    <property type="protein sequence ID" value="KAF7180971.1"/>
    <property type="molecule type" value="Genomic_DNA"/>
</dbReference>
<keyword evidence="3" id="KW-1185">Reference proteome</keyword>
<dbReference type="PANTHER" id="PTHR32419:SF25">
    <property type="entry name" value="GLUTATHIONE S-TRANSFERASE (EUROFUNG)"/>
    <property type="match status" value="1"/>
</dbReference>
<dbReference type="Pfam" id="PF13409">
    <property type="entry name" value="GST_N_2"/>
    <property type="match status" value="1"/>
</dbReference>
<gene>
    <name evidence="2" type="ORF">CNMCM7691_000100</name>
</gene>
<protein>
    <recommendedName>
        <fullName evidence="1">GST C-terminal domain-containing protein</fullName>
    </recommendedName>
</protein>
<proteinExistence type="predicted"/>
<accession>A0A8H6QXD4</accession>
<name>A0A8H6QXD4_9EURO</name>
<evidence type="ECO:0000313" key="2">
    <source>
        <dbReference type="EMBL" id="KAF7180971.1"/>
    </source>
</evidence>
<evidence type="ECO:0000259" key="1">
    <source>
        <dbReference type="PROSITE" id="PS50405"/>
    </source>
</evidence>
<dbReference type="AlphaFoldDB" id="A0A8H6QXD4"/>
<dbReference type="PANTHER" id="PTHR32419">
    <property type="entry name" value="GLUTATHIONYL-HYDROQUINONE REDUCTASE"/>
    <property type="match status" value="1"/>
</dbReference>
<dbReference type="InterPro" id="IPR036249">
    <property type="entry name" value="Thioredoxin-like_sf"/>
</dbReference>
<dbReference type="Proteomes" id="UP000641853">
    <property type="component" value="Unassembled WGS sequence"/>
</dbReference>
<dbReference type="InterPro" id="IPR036282">
    <property type="entry name" value="Glutathione-S-Trfase_C_sf"/>
</dbReference>
<comment type="caution">
    <text evidence="2">The sequence shown here is derived from an EMBL/GenBank/DDBJ whole genome shotgun (WGS) entry which is preliminary data.</text>
</comment>
<evidence type="ECO:0000313" key="3">
    <source>
        <dbReference type="Proteomes" id="UP000641853"/>
    </source>
</evidence>
<dbReference type="SUPFAM" id="SSF47616">
    <property type="entry name" value="GST C-terminal domain-like"/>
    <property type="match status" value="1"/>
</dbReference>
<dbReference type="Gene3D" id="1.20.1050.10">
    <property type="match status" value="1"/>
</dbReference>
<dbReference type="InterPro" id="IPR004045">
    <property type="entry name" value="Glutathione_S-Trfase_N"/>
</dbReference>
<organism evidence="2 3">
    <name type="scientific">Aspergillus felis</name>
    <dbReference type="NCBI Taxonomy" id="1287682"/>
    <lineage>
        <taxon>Eukaryota</taxon>
        <taxon>Fungi</taxon>
        <taxon>Dikarya</taxon>
        <taxon>Ascomycota</taxon>
        <taxon>Pezizomycotina</taxon>
        <taxon>Eurotiomycetes</taxon>
        <taxon>Eurotiomycetidae</taxon>
        <taxon>Eurotiales</taxon>
        <taxon>Aspergillaceae</taxon>
        <taxon>Aspergillus</taxon>
        <taxon>Aspergillus subgen. Fumigati</taxon>
    </lineage>
</organism>
<sequence>MTYQVRIYTFRITLADNEDSPKSTNTPMPTDSFVFPAQRDRCVLHLGYSCPWAHRINIARILKGLEDIIELAILDRSRARTGGSSLASLVDPRTRAIPVLWYKQRQTIANNGSSEIIRMLYAKLGHLLPYAMREANQPGGGLYPAPLRADIDAMNDWVYDKIQLFETLDRVEEHLGQPGHQPYLFGANITEADIRLYTTIARFDVAYYLIFRCNPRMIRHNYPRIDRWYWQLYYDQWDKTRGPFRKTTSFIW</sequence>
<dbReference type="GO" id="GO:0004364">
    <property type="term" value="F:glutathione transferase activity"/>
    <property type="evidence" value="ECO:0007669"/>
    <property type="project" value="InterPro"/>
</dbReference>
<dbReference type="PROSITE" id="PS50405">
    <property type="entry name" value="GST_CTER"/>
    <property type="match status" value="1"/>
</dbReference>
<dbReference type="InterPro" id="IPR016639">
    <property type="entry name" value="GST_Omega/GSH"/>
</dbReference>